<feature type="compositionally biased region" description="Basic residues" evidence="1">
    <location>
        <begin position="132"/>
        <end position="142"/>
    </location>
</feature>
<reference evidence="2" key="1">
    <citation type="submission" date="2020-05" db="EMBL/GenBank/DDBJ databases">
        <authorList>
            <person name="Chiriac C."/>
            <person name="Salcher M."/>
            <person name="Ghai R."/>
            <person name="Kavagutti S V."/>
        </authorList>
    </citation>
    <scope>NUCLEOTIDE SEQUENCE</scope>
</reference>
<feature type="compositionally biased region" description="Low complexity" evidence="1">
    <location>
        <begin position="477"/>
        <end position="492"/>
    </location>
</feature>
<evidence type="ECO:0000256" key="1">
    <source>
        <dbReference type="SAM" id="MobiDB-lite"/>
    </source>
</evidence>
<feature type="region of interest" description="Disordered" evidence="1">
    <location>
        <begin position="208"/>
        <end position="810"/>
    </location>
</feature>
<proteinExistence type="predicted"/>
<feature type="region of interest" description="Disordered" evidence="1">
    <location>
        <begin position="1"/>
        <end position="150"/>
    </location>
</feature>
<feature type="compositionally biased region" description="Basic and acidic residues" evidence="1">
    <location>
        <begin position="708"/>
        <end position="720"/>
    </location>
</feature>
<accession>A0A6J7HI79</accession>
<feature type="compositionally biased region" description="Basic residues" evidence="1">
    <location>
        <begin position="387"/>
        <end position="398"/>
    </location>
</feature>
<feature type="compositionally biased region" description="Low complexity" evidence="1">
    <location>
        <begin position="98"/>
        <end position="107"/>
    </location>
</feature>
<feature type="compositionally biased region" description="Basic residues" evidence="1">
    <location>
        <begin position="426"/>
        <end position="435"/>
    </location>
</feature>
<feature type="compositionally biased region" description="Basic residues" evidence="1">
    <location>
        <begin position="62"/>
        <end position="73"/>
    </location>
</feature>
<feature type="compositionally biased region" description="Basic residues" evidence="1">
    <location>
        <begin position="625"/>
        <end position="640"/>
    </location>
</feature>
<sequence>MRRRDGRPPGQRAAARDARPGPHRAGEPGPPRGRRRGRPHGRRRGHPRPDPARVSPLGRGLRAARARLLRRGHVLPAAGRDGAPPHRGDDRAQRPHRGPAGPGLARRPGPRGGDRRHRQPGAPVLPADLHRGRPRLRPRPGRLRAQALRHPPHLRAGDARVLRVDVLVADPGLQGDAAVGAGAGVLPRPAGRALQVRDRPGALALLDEHVPELGPRAPQPRHRPQRRDQHPARQHQLDAGPRVAARLAPLRRGHRQDQAGRPPRRLGLRDVRQRPRAPDAVGPLAPARGDDDGPGGLRGPGRHDPRAARLLRVPLAAHGAVGRPRRRPLHGRPHRRRDARPQRAAPGPLGADEGRLDRPGLRGRDARHPPEQHRAPRPPRAGPALPRRPRGRPRRLGRRGQEAGRDAAPVRGVAHGPGRPLLRPREAHRRPRVRRAPAPAAAGVRLHAGGRARPPDADGLRRRRADRLHGQRRRARGPVGQAPAALQLLQAAVRPGDEPADRPDPRGHRHVAVLLDRRAAQPARGDAGARAPPGAEAPRPPQRRDGDPAAGRPGHLQVAHARHHVARRRRSRRHPQAPGQRLRRGLRRDPRRPQRAHPLGPRGQRVPRRDPVAPGGRRDPPPPRPRGRAARGRPRHRVRGAARGPPLRHAPGLRRGGDQPVPDVRHGRQPRRPGPHPGRRRRRDGPEERRQGDRQGPPEGDLQDGDLDDRVVLRCADLRGGRPARRPRRPLLHRHGVAHRRRRGRGARAGDARAPRPRMDPRRGERPDRGRRARRDPAARRRHVLVAPRRRAPHVEPHHDLAAPARGPHG</sequence>
<dbReference type="EMBL" id="CAFBMK010000082">
    <property type="protein sequence ID" value="CAB4916215.1"/>
    <property type="molecule type" value="Genomic_DNA"/>
</dbReference>
<feature type="compositionally biased region" description="Basic residues" evidence="1">
    <location>
        <begin position="323"/>
        <end position="338"/>
    </location>
</feature>
<feature type="compositionally biased region" description="Basic and acidic residues" evidence="1">
    <location>
        <begin position="607"/>
        <end position="621"/>
    </location>
</feature>
<gene>
    <name evidence="2" type="ORF">UFOPK3564_01577</name>
</gene>
<feature type="compositionally biased region" description="Basic and acidic residues" evidence="1">
    <location>
        <begin position="684"/>
        <end position="693"/>
    </location>
</feature>
<feature type="compositionally biased region" description="Low complexity" evidence="1">
    <location>
        <begin position="436"/>
        <end position="452"/>
    </location>
</feature>
<feature type="compositionally biased region" description="Basic and acidic residues" evidence="1">
    <location>
        <begin position="495"/>
        <end position="506"/>
    </location>
</feature>
<feature type="compositionally biased region" description="Low complexity" evidence="1">
    <location>
        <begin position="520"/>
        <end position="537"/>
    </location>
</feature>
<feature type="compositionally biased region" description="Basic and acidic residues" evidence="1">
    <location>
        <begin position="14"/>
        <end position="26"/>
    </location>
</feature>
<feature type="compositionally biased region" description="Basic residues" evidence="1">
    <location>
        <begin position="722"/>
        <end position="746"/>
    </location>
</feature>
<feature type="compositionally biased region" description="Basic residues" evidence="1">
    <location>
        <begin position="780"/>
        <end position="792"/>
    </location>
</feature>
<dbReference type="AlphaFoldDB" id="A0A6J7HI79"/>
<feature type="compositionally biased region" description="Basic and acidic residues" evidence="1">
    <location>
        <begin position="352"/>
        <end position="374"/>
    </location>
</feature>
<feature type="compositionally biased region" description="Basic residues" evidence="1">
    <location>
        <begin position="461"/>
        <end position="476"/>
    </location>
</feature>
<feature type="compositionally biased region" description="Basic and acidic residues" evidence="1">
    <location>
        <begin position="83"/>
        <end position="93"/>
    </location>
</feature>
<protein>
    <submittedName>
        <fullName evidence="2">Unannotated protein</fullName>
    </submittedName>
</protein>
<name>A0A6J7HI79_9ZZZZ</name>
<feature type="compositionally biased region" description="Low complexity" evidence="1">
    <location>
        <begin position="239"/>
        <end position="248"/>
    </location>
</feature>
<feature type="compositionally biased region" description="Low complexity" evidence="1">
    <location>
        <begin position="308"/>
        <end position="317"/>
    </location>
</feature>
<feature type="compositionally biased region" description="Basic residues" evidence="1">
    <location>
        <begin position="560"/>
        <end position="586"/>
    </location>
</feature>
<feature type="compositionally biased region" description="Basic and acidic residues" evidence="1">
    <location>
        <begin position="267"/>
        <end position="277"/>
    </location>
</feature>
<organism evidence="2">
    <name type="scientific">freshwater metagenome</name>
    <dbReference type="NCBI Taxonomy" id="449393"/>
    <lineage>
        <taxon>unclassified sequences</taxon>
        <taxon>metagenomes</taxon>
        <taxon>ecological metagenomes</taxon>
    </lineage>
</organism>
<feature type="compositionally biased region" description="Basic residues" evidence="1">
    <location>
        <begin position="667"/>
        <end position="683"/>
    </location>
</feature>
<feature type="compositionally biased region" description="Basic and acidic residues" evidence="1">
    <location>
        <begin position="748"/>
        <end position="779"/>
    </location>
</feature>
<evidence type="ECO:0000313" key="2">
    <source>
        <dbReference type="EMBL" id="CAB4916215.1"/>
    </source>
</evidence>
<feature type="compositionally biased region" description="Basic residues" evidence="1">
    <location>
        <begin position="32"/>
        <end position="46"/>
    </location>
</feature>